<gene>
    <name evidence="4" type="ORF">PGH26_04370</name>
</gene>
<reference evidence="4 5" key="1">
    <citation type="submission" date="2023-01" db="EMBL/GenBank/DDBJ databases">
        <title>Sporosarcina sp. nov., isolated from Korean tranditional fermented seafood 'Jeotgal'.</title>
        <authorList>
            <person name="Yang A.-I."/>
        </authorList>
    </citation>
    <scope>NUCLEOTIDE SEQUENCE [LARGE SCALE GENOMIC DNA]</scope>
    <source>
        <strain evidence="4 5">B2O-1</strain>
    </source>
</reference>
<dbReference type="Proteomes" id="UP001303532">
    <property type="component" value="Chromosome"/>
</dbReference>
<evidence type="ECO:0000313" key="5">
    <source>
        <dbReference type="Proteomes" id="UP001303532"/>
    </source>
</evidence>
<dbReference type="CDD" id="cd05379">
    <property type="entry name" value="CAP_bacterial"/>
    <property type="match status" value="1"/>
</dbReference>
<sequence>MKRLINRLWKVLVLFLLILLGFYFWDDGFKENEPLESPVQPGTAISGGETFEQQGISNAKRPEKGISTIVGQTSKELIAQFGEPDRKDLSVFGFEWWIYNANPMMMAGVAEGTVNQIYSADLDADVYPYVNGQSSEDIYRSTIIESELEVVVGENQYTFVLNGADIKNKMLIQSEGLFTQLYIDEKGEELEGVRFIDPVTLVMQQPYDLFYKGELVEVKKPSSEDQMAVDRALERQILDITNVYRTNHDVGKLKRDYQLQLVAREHSKEMALQNYFSQDSPTSGTLANRLKLAGIDVKKAGENIALNYTDAIEAVHGWLNSPAHQEVLLDKNFTHIGTGVYGNYYTQNLIQEVERPARQ</sequence>
<organism evidence="4 5">
    <name type="scientific">Sporosarcina jeotgali</name>
    <dbReference type="NCBI Taxonomy" id="3020056"/>
    <lineage>
        <taxon>Bacteria</taxon>
        <taxon>Bacillati</taxon>
        <taxon>Bacillota</taxon>
        <taxon>Bacilli</taxon>
        <taxon>Bacillales</taxon>
        <taxon>Caryophanaceae</taxon>
        <taxon>Sporosarcina</taxon>
    </lineage>
</organism>
<keyword evidence="1" id="KW-0812">Transmembrane</keyword>
<dbReference type="Gene3D" id="3.40.33.10">
    <property type="entry name" value="CAP"/>
    <property type="match status" value="1"/>
</dbReference>
<protein>
    <submittedName>
        <fullName evidence="4">CAP domain-containing protein</fullName>
    </submittedName>
</protein>
<evidence type="ECO:0000256" key="1">
    <source>
        <dbReference type="SAM" id="Phobius"/>
    </source>
</evidence>
<dbReference type="EMBL" id="CP116341">
    <property type="protein sequence ID" value="WOV85173.1"/>
    <property type="molecule type" value="Genomic_DNA"/>
</dbReference>
<dbReference type="SUPFAM" id="SSF55797">
    <property type="entry name" value="PR-1-like"/>
    <property type="match status" value="1"/>
</dbReference>
<evidence type="ECO:0000259" key="2">
    <source>
        <dbReference type="Pfam" id="PF00188"/>
    </source>
</evidence>
<name>A0ABZ0KZ86_9BACL</name>
<keyword evidence="5" id="KW-1185">Reference proteome</keyword>
<dbReference type="Pfam" id="PF14504">
    <property type="entry name" value="CAP_assoc_N"/>
    <property type="match status" value="1"/>
</dbReference>
<proteinExistence type="predicted"/>
<accession>A0ABZ0KZ86</accession>
<dbReference type="InterPro" id="IPR035940">
    <property type="entry name" value="CAP_sf"/>
</dbReference>
<dbReference type="PANTHER" id="PTHR31157">
    <property type="entry name" value="SCP DOMAIN-CONTAINING PROTEIN"/>
    <property type="match status" value="1"/>
</dbReference>
<feature type="transmembrane region" description="Helical" evidence="1">
    <location>
        <begin position="7"/>
        <end position="25"/>
    </location>
</feature>
<dbReference type="PANTHER" id="PTHR31157:SF26">
    <property type="entry name" value="SCP-LIKE EXTRACELLULAR PROTEIN"/>
    <property type="match status" value="1"/>
</dbReference>
<feature type="domain" description="CAP-associated" evidence="3">
    <location>
        <begin position="71"/>
        <end position="207"/>
    </location>
</feature>
<feature type="domain" description="SCP" evidence="2">
    <location>
        <begin position="238"/>
        <end position="348"/>
    </location>
</feature>
<dbReference type="RefSeq" id="WP_323692802.1">
    <property type="nucleotide sequence ID" value="NZ_CP116341.1"/>
</dbReference>
<keyword evidence="1" id="KW-0472">Membrane</keyword>
<dbReference type="InterPro" id="IPR029410">
    <property type="entry name" value="CAP_assoc"/>
</dbReference>
<keyword evidence="1" id="KW-1133">Transmembrane helix</keyword>
<evidence type="ECO:0000313" key="4">
    <source>
        <dbReference type="EMBL" id="WOV85173.1"/>
    </source>
</evidence>
<evidence type="ECO:0000259" key="3">
    <source>
        <dbReference type="Pfam" id="PF14504"/>
    </source>
</evidence>
<dbReference type="Pfam" id="PF00188">
    <property type="entry name" value="CAP"/>
    <property type="match status" value="1"/>
</dbReference>
<dbReference type="InterPro" id="IPR014044">
    <property type="entry name" value="CAP_dom"/>
</dbReference>